<dbReference type="InterPro" id="IPR050452">
    <property type="entry name" value="Metacaspase"/>
</dbReference>
<evidence type="ECO:0000313" key="2">
    <source>
        <dbReference type="EMBL" id="GAU41998.1"/>
    </source>
</evidence>
<comment type="similarity">
    <text evidence="1">Belongs to the peptidase C14B family.</text>
</comment>
<dbReference type="PANTHER" id="PTHR48104:SF30">
    <property type="entry name" value="METACASPASE-1"/>
    <property type="match status" value="1"/>
</dbReference>
<dbReference type="GO" id="GO:0005737">
    <property type="term" value="C:cytoplasm"/>
    <property type="evidence" value="ECO:0007669"/>
    <property type="project" value="TreeGrafter"/>
</dbReference>
<sequence length="309" mass="34984">MDMKMSKKKADDEIIPKKKKKRAEIDLESVDVKAQILRMKKHLVEQKGFPEDNIIVIIEDEKDIKPTGTNIREHLYKLVEWSHRGDILFIHLIAYGCSDGYILTPDKEHIDDSYFRALIVRAVRLGLNLTFVSDCLIQPKARCRCPRTRPPPPPVLTLEERLKFLTNPDILSGATYAIGYYRFIPFTNLSHVDILTLQGEGDKTKTITETTPTPLPSRVILFTPFPCDHNNPPWTIDNDSEVVFPPPTGYKHTSYGAFTNSILNVIEETPRGQVTNLELAQKAMIKLGGKTPPSLSCSHLIHARAPFLC</sequence>
<dbReference type="AlphaFoldDB" id="A0A2Z6NBA6"/>
<name>A0A2Z6NBA6_TRISU</name>
<dbReference type="GO" id="GO:0006508">
    <property type="term" value="P:proteolysis"/>
    <property type="evidence" value="ECO:0007669"/>
    <property type="project" value="TreeGrafter"/>
</dbReference>
<dbReference type="OrthoDB" id="1430852at2759"/>
<dbReference type="Proteomes" id="UP000242715">
    <property type="component" value="Unassembled WGS sequence"/>
</dbReference>
<protein>
    <submittedName>
        <fullName evidence="2">Uncharacterized protein</fullName>
    </submittedName>
</protein>
<keyword evidence="3" id="KW-1185">Reference proteome</keyword>
<organism evidence="2 3">
    <name type="scientific">Trifolium subterraneum</name>
    <name type="common">Subterranean clover</name>
    <dbReference type="NCBI Taxonomy" id="3900"/>
    <lineage>
        <taxon>Eukaryota</taxon>
        <taxon>Viridiplantae</taxon>
        <taxon>Streptophyta</taxon>
        <taxon>Embryophyta</taxon>
        <taxon>Tracheophyta</taxon>
        <taxon>Spermatophyta</taxon>
        <taxon>Magnoliopsida</taxon>
        <taxon>eudicotyledons</taxon>
        <taxon>Gunneridae</taxon>
        <taxon>Pentapetalae</taxon>
        <taxon>rosids</taxon>
        <taxon>fabids</taxon>
        <taxon>Fabales</taxon>
        <taxon>Fabaceae</taxon>
        <taxon>Papilionoideae</taxon>
        <taxon>50 kb inversion clade</taxon>
        <taxon>NPAAA clade</taxon>
        <taxon>Hologalegina</taxon>
        <taxon>IRL clade</taxon>
        <taxon>Trifolieae</taxon>
        <taxon>Trifolium</taxon>
    </lineage>
</organism>
<evidence type="ECO:0000256" key="1">
    <source>
        <dbReference type="ARBA" id="ARBA00009005"/>
    </source>
</evidence>
<dbReference type="Gene3D" id="3.40.50.12660">
    <property type="match status" value="1"/>
</dbReference>
<reference evidence="3" key="1">
    <citation type="journal article" date="2017" name="Front. Plant Sci.">
        <title>Climate Clever Clovers: New Paradigm to Reduce the Environmental Footprint of Ruminants by Breeding Low Methanogenic Forages Utilizing Haplotype Variation.</title>
        <authorList>
            <person name="Kaur P."/>
            <person name="Appels R."/>
            <person name="Bayer P.E."/>
            <person name="Keeble-Gagnere G."/>
            <person name="Wang J."/>
            <person name="Hirakawa H."/>
            <person name="Shirasawa K."/>
            <person name="Vercoe P."/>
            <person name="Stefanova K."/>
            <person name="Durmic Z."/>
            <person name="Nichols P."/>
            <person name="Revell C."/>
            <person name="Isobe S.N."/>
            <person name="Edwards D."/>
            <person name="Erskine W."/>
        </authorList>
    </citation>
    <scope>NUCLEOTIDE SEQUENCE [LARGE SCALE GENOMIC DNA]</scope>
    <source>
        <strain evidence="3">cv. Daliak</strain>
    </source>
</reference>
<gene>
    <name evidence="2" type="ORF">TSUD_307040</name>
</gene>
<dbReference type="EMBL" id="DF973893">
    <property type="protein sequence ID" value="GAU41998.1"/>
    <property type="molecule type" value="Genomic_DNA"/>
</dbReference>
<dbReference type="PANTHER" id="PTHR48104">
    <property type="entry name" value="METACASPASE-4"/>
    <property type="match status" value="1"/>
</dbReference>
<dbReference type="GO" id="GO:0004197">
    <property type="term" value="F:cysteine-type endopeptidase activity"/>
    <property type="evidence" value="ECO:0007669"/>
    <property type="project" value="TreeGrafter"/>
</dbReference>
<proteinExistence type="inferred from homology"/>
<accession>A0A2Z6NBA6</accession>
<evidence type="ECO:0000313" key="3">
    <source>
        <dbReference type="Proteomes" id="UP000242715"/>
    </source>
</evidence>